<dbReference type="Gene3D" id="1.25.40.10">
    <property type="entry name" value="Tetratricopeptide repeat domain"/>
    <property type="match status" value="1"/>
</dbReference>
<comment type="caution">
    <text evidence="1">The sequence shown here is derived from an EMBL/GenBank/DDBJ whole genome shotgun (WGS) entry which is preliminary data.</text>
</comment>
<name>A0A7W7S775_9ACTN</name>
<dbReference type="AlphaFoldDB" id="A0A7W7S775"/>
<evidence type="ECO:0000313" key="1">
    <source>
        <dbReference type="EMBL" id="MBB4945168.1"/>
    </source>
</evidence>
<gene>
    <name evidence="1" type="ORF">F4556_000703</name>
</gene>
<sequence length="965" mass="104875">MLDTQDAVLEALRANDGLPYGRPRTVTAEELVAAAEQFDDPALLVAALLDLMEAYEYDGEQRKSPVVFARVLQLWDKNPEDFDEWAARQVFWRFKWVASALLSVPDVPLTAVRRWHTEMRDRYLAAGHGLQPYYAQRFHLAAHLGDDRPETFELWAGRGRTEYSDCFACEIRAQAIHHARGGDDARALEVWQPVFDGHRTCAEEPYTSHAHALLPLLRQGRTEEAVSSHLVGYRFARGKSSTAEQIGLHLEFCALSGNEARGLEILAENRDLFGGHGDPLARLEFLVGVELLCAGLAERGHRELTVSGPPGTNWTVDTLLAQVRSEAKELADRFDVRNGTGAVGARRRQRLAQRPLLTEPLALGVRAAAVQASAPTAPADRPPVEPVPEDLRGLVLRARTLRTTGHPDSDLLWHRVGELIGADDYVHPEDPELGTLDRLAAEVAMQRAFDAAEVDDLELSRAELTAAQAGFEAAGLPAQVLAVRSRLLVLGLDQDGWAADWAALEGVLTESEALYATDPAGPADGHLTVLQCHALAAHRELIAALPEPPQEQAERFDTVVARYRRESEAHGNSRRVATSHQYVADAHARQGLTDSAEAELRQARELLEQAELPWLEPRVLVQLAQLGFLRGEPGDGVPLLHRALSEAARWGETSFPFGPTYALLGHACKHLGDTGGAIRALSEAAARFDRAGDGAEAAQVRLQLAEALRESGRLPDAVAVLESVLLAPDAAELDERLRAQVRLDLARGLFTLGEHRAAAEEYLGLADAVAGWEDQDTHTMVAGEATVALAEAGLWEAAGTALERTLASHRTAPRTEQVLAVLREFARLTVAAQGPDGLPVALERLAEAERVREQAGQDGEELPFWQLDAALHYERARVNAMADQGEPALAAAELAIAGYQAGGPDGEPPRAEAVRLAALVEGRTLGRTDAARARLAAGIQRCQQAGLTEEARELTAVRDRMAENS</sequence>
<keyword evidence="2" id="KW-1185">Reference proteome</keyword>
<dbReference type="RefSeq" id="WP_184911503.1">
    <property type="nucleotide sequence ID" value="NZ_JACHJR010000001.1"/>
</dbReference>
<organism evidence="1 2">
    <name type="scientific">Kitasatospora gansuensis</name>
    <dbReference type="NCBI Taxonomy" id="258050"/>
    <lineage>
        <taxon>Bacteria</taxon>
        <taxon>Bacillati</taxon>
        <taxon>Actinomycetota</taxon>
        <taxon>Actinomycetes</taxon>
        <taxon>Kitasatosporales</taxon>
        <taxon>Streptomycetaceae</taxon>
        <taxon>Kitasatospora</taxon>
    </lineage>
</organism>
<reference evidence="1 2" key="1">
    <citation type="submission" date="2020-08" db="EMBL/GenBank/DDBJ databases">
        <title>Sequencing the genomes of 1000 actinobacteria strains.</title>
        <authorList>
            <person name="Klenk H.-P."/>
        </authorList>
    </citation>
    <scope>NUCLEOTIDE SEQUENCE [LARGE SCALE GENOMIC DNA]</scope>
    <source>
        <strain evidence="1 2">DSM 44786</strain>
    </source>
</reference>
<dbReference type="SUPFAM" id="SSF48452">
    <property type="entry name" value="TPR-like"/>
    <property type="match status" value="2"/>
</dbReference>
<proteinExistence type="predicted"/>
<dbReference type="InterPro" id="IPR011990">
    <property type="entry name" value="TPR-like_helical_dom_sf"/>
</dbReference>
<dbReference type="Proteomes" id="UP000573327">
    <property type="component" value="Unassembled WGS sequence"/>
</dbReference>
<protein>
    <submittedName>
        <fullName evidence="1">Tetratricopeptide (TPR) repeat protein</fullName>
    </submittedName>
</protein>
<dbReference type="EMBL" id="JACHJR010000001">
    <property type="protein sequence ID" value="MBB4945168.1"/>
    <property type="molecule type" value="Genomic_DNA"/>
</dbReference>
<accession>A0A7W7S775</accession>
<evidence type="ECO:0000313" key="2">
    <source>
        <dbReference type="Proteomes" id="UP000573327"/>
    </source>
</evidence>